<feature type="compositionally biased region" description="Basic residues" evidence="10">
    <location>
        <begin position="530"/>
        <end position="539"/>
    </location>
</feature>
<gene>
    <name evidence="12" type="ORF">AAFC00_001172</name>
</gene>
<dbReference type="SUPFAM" id="SSF46785">
    <property type="entry name" value="Winged helix' DNA-binding domain"/>
    <property type="match status" value="1"/>
</dbReference>
<evidence type="ECO:0000256" key="6">
    <source>
        <dbReference type="ARBA" id="ARBA00022833"/>
    </source>
</evidence>
<dbReference type="CDD" id="cd16482">
    <property type="entry name" value="RING-H2_UBR1-like"/>
    <property type="match status" value="1"/>
</dbReference>
<dbReference type="InterPro" id="IPR036390">
    <property type="entry name" value="WH_DNA-bd_sf"/>
</dbReference>
<dbReference type="Proteomes" id="UP001562354">
    <property type="component" value="Unassembled WGS sequence"/>
</dbReference>
<dbReference type="RefSeq" id="XP_069203798.1">
    <property type="nucleotide sequence ID" value="XM_069340331.1"/>
</dbReference>
<feature type="zinc finger region" description="UBR-type" evidence="8">
    <location>
        <begin position="85"/>
        <end position="157"/>
    </location>
</feature>
<keyword evidence="13" id="KW-1185">Reference proteome</keyword>
<dbReference type="InterPro" id="IPR003126">
    <property type="entry name" value="Znf_UBR"/>
</dbReference>
<keyword evidence="2 9" id="KW-0808">Transferase</keyword>
<feature type="region of interest" description="Disordered" evidence="10">
    <location>
        <begin position="401"/>
        <end position="426"/>
    </location>
</feature>
<evidence type="ECO:0000256" key="2">
    <source>
        <dbReference type="ARBA" id="ARBA00022679"/>
    </source>
</evidence>
<dbReference type="Pfam" id="PF22960">
    <property type="entry name" value="WHD_UBR1"/>
    <property type="match status" value="1"/>
</dbReference>
<dbReference type="Pfam" id="PF18995">
    <property type="entry name" value="PRT6_C"/>
    <property type="match status" value="1"/>
</dbReference>
<dbReference type="Gene3D" id="2.10.110.30">
    <property type="match status" value="1"/>
</dbReference>
<dbReference type="InterPro" id="IPR044046">
    <property type="entry name" value="E3_ligase_UBR-like_C"/>
</dbReference>
<feature type="domain" description="UBR-type" evidence="11">
    <location>
        <begin position="85"/>
        <end position="157"/>
    </location>
</feature>
<evidence type="ECO:0000256" key="10">
    <source>
        <dbReference type="SAM" id="MobiDB-lite"/>
    </source>
</evidence>
<comment type="function">
    <text evidence="9">Ubiquitin ligase protein which is a component of the N-end rule pathway. Recognizes and binds to proteins bearing specific N-terminal residues that are destabilizing according to the N-end rule, leading to their ubiquitination and subsequent degradation.</text>
</comment>
<evidence type="ECO:0000313" key="12">
    <source>
        <dbReference type="EMBL" id="KAL1310949.1"/>
    </source>
</evidence>
<evidence type="ECO:0000256" key="7">
    <source>
        <dbReference type="ARBA" id="ARBA00046341"/>
    </source>
</evidence>
<dbReference type="InterPro" id="IPR039164">
    <property type="entry name" value="UBR1-like"/>
</dbReference>
<feature type="compositionally biased region" description="Acidic residues" evidence="10">
    <location>
        <begin position="405"/>
        <end position="426"/>
    </location>
</feature>
<dbReference type="Pfam" id="PF02207">
    <property type="entry name" value="zf-UBR"/>
    <property type="match status" value="1"/>
</dbReference>
<dbReference type="EMBL" id="JBFMKM010000003">
    <property type="protein sequence ID" value="KAL1310949.1"/>
    <property type="molecule type" value="Genomic_DNA"/>
</dbReference>
<name>A0ABR3PN24_9PEZI</name>
<evidence type="ECO:0000256" key="9">
    <source>
        <dbReference type="RuleBase" id="RU366018"/>
    </source>
</evidence>
<dbReference type="InterPro" id="IPR055194">
    <property type="entry name" value="UBR1-like_WH"/>
</dbReference>
<feature type="region of interest" description="Disordered" evidence="10">
    <location>
        <begin position="361"/>
        <end position="380"/>
    </location>
</feature>
<dbReference type="GeneID" id="95974875"/>
<dbReference type="Gene3D" id="3.30.40.10">
    <property type="entry name" value="Zinc/RING finger domain, C3HC4 (zinc finger)"/>
    <property type="match status" value="1"/>
</dbReference>
<reference evidence="12 13" key="1">
    <citation type="submission" date="2024-07" db="EMBL/GenBank/DDBJ databases">
        <title>Draft sequence of the Neodothiora populina.</title>
        <authorList>
            <person name="Drown D.D."/>
            <person name="Schuette U.S."/>
            <person name="Buechlein A.B."/>
            <person name="Rusch D.R."/>
            <person name="Winton L.W."/>
            <person name="Adams G.A."/>
        </authorList>
    </citation>
    <scope>NUCLEOTIDE SEQUENCE [LARGE SCALE GENOMIC DNA]</scope>
    <source>
        <strain evidence="12 13">CPC 39397</strain>
    </source>
</reference>
<protein>
    <recommendedName>
        <fullName evidence="9">E3 ubiquitin-protein ligase</fullName>
        <ecNumber evidence="9">2.3.2.27</ecNumber>
    </recommendedName>
</protein>
<feature type="region of interest" description="Disordered" evidence="10">
    <location>
        <begin position="1608"/>
        <end position="1643"/>
    </location>
</feature>
<dbReference type="CDD" id="cd19673">
    <property type="entry name" value="UBR-box_UBR3"/>
    <property type="match status" value="1"/>
</dbReference>
<dbReference type="InterPro" id="IPR003769">
    <property type="entry name" value="ClpS_core"/>
</dbReference>
<evidence type="ECO:0000256" key="8">
    <source>
        <dbReference type="PROSITE-ProRule" id="PRU00508"/>
    </source>
</evidence>
<keyword evidence="6 9" id="KW-0862">Zinc</keyword>
<proteinExistence type="inferred from homology"/>
<accession>A0ABR3PN24</accession>
<evidence type="ECO:0000259" key="11">
    <source>
        <dbReference type="PROSITE" id="PS51157"/>
    </source>
</evidence>
<comment type="catalytic activity">
    <reaction evidence="1 9">
        <text>S-ubiquitinyl-[E2 ubiquitin-conjugating enzyme]-L-cysteine + [acceptor protein]-L-lysine = [E2 ubiquitin-conjugating enzyme]-L-cysteine + N(6)-ubiquitinyl-[acceptor protein]-L-lysine.</text>
        <dbReference type="EC" id="2.3.2.27"/>
    </reaction>
</comment>
<evidence type="ECO:0000256" key="5">
    <source>
        <dbReference type="ARBA" id="ARBA00022786"/>
    </source>
</evidence>
<keyword evidence="5 9" id="KW-0833">Ubl conjugation pathway</keyword>
<evidence type="ECO:0000256" key="4">
    <source>
        <dbReference type="ARBA" id="ARBA00022771"/>
    </source>
</evidence>
<evidence type="ECO:0000256" key="3">
    <source>
        <dbReference type="ARBA" id="ARBA00022723"/>
    </source>
</evidence>
<feature type="compositionally biased region" description="Basic and acidic residues" evidence="10">
    <location>
        <begin position="371"/>
        <end position="380"/>
    </location>
</feature>
<dbReference type="SMART" id="SM00396">
    <property type="entry name" value="ZnF_UBR1"/>
    <property type="match status" value="1"/>
</dbReference>
<dbReference type="InterPro" id="IPR013083">
    <property type="entry name" value="Znf_RING/FYVE/PHD"/>
</dbReference>
<comment type="pathway">
    <text evidence="9">Protein modification; protein ubiquitination.</text>
</comment>
<sequence length="2198" mass="247291">MPVSPAERELGIFLRDLPREYNHRYTEEAENKVRETLFRSLAGNDNHTLRLLFPSGPPPTGQPWRLRDAQGAVDGAEYTAAAKGHPCGHIFKAGESTYHCKTCAADDTCVLCAKCFTESDHEGHMVYISVSPGNSGCCDCADDEAWVRPVHCSIHSADTDPATQDKGKTSQPSALPDELLELVRMTIGKAFDYLCDVFSCSPEQLRLSKTEESVKSDELLSRLTSDRYGGPEVMESDEEYALILWNDEKHTVTDVRDQVAKACKQRKTFGFEKAMEVNDTGRSIIHYSKDIKELLAMAAIIEQLKVSVTVRSARDTFREQMCGTVVDWISDISGCSYASDPHILRNTVCQQLLQPWRMGSEATNESVGQKGIDDHEHEDNVRERRANARWFRPMAGINIVRVDIEPDDDGADDDEDDDDDEGDDEDGEEAFILEEELDEAMDDGDEQEAMEVDDDQGHFVVLPENDLDLEMDTEGPGEIFEATHAGYPPPPAPPGGRTRRTRAATNEESDESEAQQSTQSVAPFSNLPKTPKHKVRPPRPPRPAKYWLEVPDEYKSRSANSPEEDLWQRVRLDYLILYDLRLWKTLRIDLRHLYISTVVTVPQFKRILGLRFAGLYTMLAQLYLIADREPDHSIINLSVQMLTTPSITAEVVERGNFLTNLMAILYTFLTTRQVGFPSDVNPTATLAFDQGAVTNRRMFHFFIDTRYMFQSAFVQEKVRTEQRYLLQFLDLVKLHQGICPNVRAVGEHVEYEADAWISASMIIKEVNRLCRQVAESFKTVEHSDFAPIQRAIRHTAQATFINAIGTERSRFTGAETKHAEKFHCFHHARTLKVDPEVDRSQFAHVYPTSDAIQGGRDYSIPSFEVANGAMSFHHPLHYLLSWLLEAGKSMTRTEMLRVLHFDQADQRDPWTPNWKPAPSNGPFKPDEVVSMLFEHPLRVCTWLAQMRAGMWVRNGITLRHQMHTYRGTSQRDVSFQRDILLLQAGLVLCGSEEEPLGVRFLAQIIDRFNLNDWVCGVYDPPEEYDEQQRLDVVEEFYHLLIVLLSERQNLIPGADNADSHVKAIQRDIAHVLCFKPLSFSDISARLTDRVADSEEFDSILEDMTTFRSPEGLNDSGTFELHPEFIELVDPYYAYYNRNQREESESIHRQHIAKLTGKAAADVVYEPRLPAITSGLFRDLSAFTQSPLFEDVVFFGLAFPLKILEKDPQCSFFTKLEGLTHVILHLTLIAVMEDKGPIDSAETQESFIRLAIGTSALTPSPGTIFELLYKYLATQEFASCAPKIRLILDKMSQKWPEAFADAVAVVRPSGRPVADPASSGNEDAKALKKKQALERQAKVMASFKAQQNSFMANQGLDIEDEDFSDMDEDAEQSTHTAPEERAWEFPTGSCMLCQEETDDKRLYGTFAFIGPSRILRQTPVNDEDFVKEVLETPPSLDRSAEDIRPFGVAKGAEETFQKINADGSVSVQKRQGLSKGFPKSENIEGPVVTSCGHLMHYNCFETYMVATERRHATQIARNHPERADSKEFLCPLCKALGNTFLPILWKDKRFGFPGALAKVDQTIDYDNWLKHTGPHELLETAQLPLVFNSWRQGHLDYLQTALNPTLATTLPQLRQSSPAPAEASGTDYMSDDFPPPEPTPLERSRSALPELVQRAAIELGLVSRPTNSEPQSPPPAEELRHAFTRIETSMRPNKVISSESTYLEPGTQSSSVQTSEALANALAFTISSVEIAHRGVAPADGIVNTTVLDAVPEQTMTTLKILSETLTSITAQAATRPLPIAGADSRVHRSWYSQLGHLLGQSVLDSTLFSSHSLLENDLFIFFATCTVNELPMGDDMHHVLRLCFSAEVIKVLLVFFGRQSLGGQKLDPATKRWEHPIDEPVSYFQQWITSNHEWLTSHKEDGSGFPCATALRLATRNDYHDEIDIADGTPWPELLLQGDMAAALETLIDRYALVFLRKVLILLHVRFGIDFSLSDEFIDPNTTELARLARLLRLPQPSEIFQQLGSATASGEALRRLACKWALAASSSLPFHVLRPKAQSLSHPSIFELVGLPKNYDTLTEEAIKRRCPTTGKEITDPAICLFCSEIFCSQAGCCMRDRSKGGCYQHRAKCGGAIGVFISIRKCMVLFLHNSHGSWFHAPYLDRHGEVDPTLRRHHQLFLNQKRYDRLIREAWLSGGVQSVISRRLEGDMNTGGWETL</sequence>
<comment type="similarity">
    <text evidence="7 9">Belongs to the E3 ubiquitin-protein ligase UBR1-like family.</text>
</comment>
<evidence type="ECO:0000313" key="13">
    <source>
        <dbReference type="Proteomes" id="UP001562354"/>
    </source>
</evidence>
<dbReference type="PANTHER" id="PTHR21497">
    <property type="entry name" value="UBIQUITIN LIGASE E3 ALPHA-RELATED"/>
    <property type="match status" value="1"/>
</dbReference>
<dbReference type="PROSITE" id="PS51157">
    <property type="entry name" value="ZF_UBR"/>
    <property type="match status" value="1"/>
</dbReference>
<dbReference type="PANTHER" id="PTHR21497:SF24">
    <property type="entry name" value="E3 UBIQUITIN-PROTEIN LIGASE UBR1"/>
    <property type="match status" value="1"/>
</dbReference>
<keyword evidence="4 9" id="KW-0863">Zinc-finger</keyword>
<organism evidence="12 13">
    <name type="scientific">Neodothiora populina</name>
    <dbReference type="NCBI Taxonomy" id="2781224"/>
    <lineage>
        <taxon>Eukaryota</taxon>
        <taxon>Fungi</taxon>
        <taxon>Dikarya</taxon>
        <taxon>Ascomycota</taxon>
        <taxon>Pezizomycotina</taxon>
        <taxon>Dothideomycetes</taxon>
        <taxon>Dothideomycetidae</taxon>
        <taxon>Dothideales</taxon>
        <taxon>Dothioraceae</taxon>
        <taxon>Neodothiora</taxon>
    </lineage>
</organism>
<dbReference type="EC" id="2.3.2.27" evidence="9"/>
<keyword evidence="3 9" id="KW-0479">Metal-binding</keyword>
<feature type="compositionally biased region" description="Polar residues" evidence="10">
    <location>
        <begin position="514"/>
        <end position="523"/>
    </location>
</feature>
<dbReference type="InterPro" id="IPR042065">
    <property type="entry name" value="E3_ELL-like"/>
</dbReference>
<dbReference type="Pfam" id="PF02617">
    <property type="entry name" value="ClpS"/>
    <property type="match status" value="1"/>
</dbReference>
<feature type="region of interest" description="Disordered" evidence="10">
    <location>
        <begin position="479"/>
        <end position="546"/>
    </location>
</feature>
<evidence type="ECO:0000256" key="1">
    <source>
        <dbReference type="ARBA" id="ARBA00000900"/>
    </source>
</evidence>
<dbReference type="Gene3D" id="1.10.10.2670">
    <property type="entry name" value="E3 ubiquitin-protein ligase"/>
    <property type="match status" value="1"/>
</dbReference>
<comment type="caution">
    <text evidence="12">The sequence shown here is derived from an EMBL/GenBank/DDBJ whole genome shotgun (WGS) entry which is preliminary data.</text>
</comment>